<feature type="compositionally biased region" description="Basic and acidic residues" evidence="2">
    <location>
        <begin position="305"/>
        <end position="318"/>
    </location>
</feature>
<feature type="domain" description="Ubiquitin-like" evidence="4">
    <location>
        <begin position="626"/>
        <end position="703"/>
    </location>
</feature>
<protein>
    <recommendedName>
        <fullName evidence="4">Ubiquitin-like domain-containing protein</fullName>
    </recommendedName>
</protein>
<dbReference type="InterPro" id="IPR054464">
    <property type="entry name" value="ULD_fung"/>
</dbReference>
<feature type="compositionally biased region" description="Polar residues" evidence="2">
    <location>
        <begin position="415"/>
        <end position="424"/>
    </location>
</feature>
<dbReference type="Proteomes" id="UP000799424">
    <property type="component" value="Unassembled WGS sequence"/>
</dbReference>
<feature type="coiled-coil region" evidence="1">
    <location>
        <begin position="555"/>
        <end position="600"/>
    </location>
</feature>
<gene>
    <name evidence="5" type="ORF">CC86DRAFT_471868</name>
</gene>
<feature type="signal peptide" evidence="3">
    <location>
        <begin position="1"/>
        <end position="19"/>
    </location>
</feature>
<organism evidence="5 6">
    <name type="scientific">Ophiobolus disseminans</name>
    <dbReference type="NCBI Taxonomy" id="1469910"/>
    <lineage>
        <taxon>Eukaryota</taxon>
        <taxon>Fungi</taxon>
        <taxon>Dikarya</taxon>
        <taxon>Ascomycota</taxon>
        <taxon>Pezizomycotina</taxon>
        <taxon>Dothideomycetes</taxon>
        <taxon>Pleosporomycetidae</taxon>
        <taxon>Pleosporales</taxon>
        <taxon>Pleosporineae</taxon>
        <taxon>Phaeosphaeriaceae</taxon>
        <taxon>Ophiobolus</taxon>
    </lineage>
</organism>
<accession>A0A6A6ZHR3</accession>
<evidence type="ECO:0000256" key="3">
    <source>
        <dbReference type="SAM" id="SignalP"/>
    </source>
</evidence>
<feature type="chain" id="PRO_5025608578" description="Ubiquitin-like domain-containing protein" evidence="3">
    <location>
        <begin position="20"/>
        <end position="724"/>
    </location>
</feature>
<keyword evidence="3" id="KW-0732">Signal</keyword>
<feature type="compositionally biased region" description="Pro residues" evidence="2">
    <location>
        <begin position="425"/>
        <end position="434"/>
    </location>
</feature>
<keyword evidence="6" id="KW-1185">Reference proteome</keyword>
<evidence type="ECO:0000256" key="1">
    <source>
        <dbReference type="SAM" id="Coils"/>
    </source>
</evidence>
<feature type="compositionally biased region" description="Basic and acidic residues" evidence="2">
    <location>
        <begin position="396"/>
        <end position="413"/>
    </location>
</feature>
<dbReference type="EMBL" id="MU006243">
    <property type="protein sequence ID" value="KAF2819785.1"/>
    <property type="molecule type" value="Genomic_DNA"/>
</dbReference>
<evidence type="ECO:0000256" key="2">
    <source>
        <dbReference type="SAM" id="MobiDB-lite"/>
    </source>
</evidence>
<proteinExistence type="predicted"/>
<feature type="coiled-coil region" evidence="1">
    <location>
        <begin position="460"/>
        <end position="524"/>
    </location>
</feature>
<dbReference type="Pfam" id="PF22893">
    <property type="entry name" value="ULD_2"/>
    <property type="match status" value="1"/>
</dbReference>
<name>A0A6A6ZHR3_9PLEO</name>
<feature type="region of interest" description="Disordered" evidence="2">
    <location>
        <begin position="382"/>
        <end position="452"/>
    </location>
</feature>
<dbReference type="OrthoDB" id="5431013at2759"/>
<dbReference type="AlphaFoldDB" id="A0A6A6ZHR3"/>
<keyword evidence="1" id="KW-0175">Coiled coil</keyword>
<evidence type="ECO:0000313" key="6">
    <source>
        <dbReference type="Proteomes" id="UP000799424"/>
    </source>
</evidence>
<evidence type="ECO:0000313" key="5">
    <source>
        <dbReference type="EMBL" id="KAF2819785.1"/>
    </source>
</evidence>
<sequence length="724" mass="79731">MAEVIGLVASIITLGAASAELANTLLKVVNIIESAEYEMRLIATDILVFSHSLTQLSKVVELAHPETHKLREITEVLITACNILIEDLRALIGDPLPYHTARRALLMPYLRLRFRWMTNGPKVMFIKSLLDSFKTTILLLVSTMDLATALHHNAPEPIKECLKTQVQSNIAFAEDATDSLLRYKETTDKQSYSLEVTADSANSNEIDTLDSVHETSATSLGSSSQLTVLSADEAKQIALKYDDNIDVNDVGDSDEKSQLRLADGCNHIIEIQRASCGLARTVLESHISQTTAWSWNQSQASPAMEKSRSEKPPMEKKIHYSRSTYGRPYRSSPRGEDALDSEDYQERQWNDSDNDVLEDLPAEQQDKTKLNMLMGRISTLKLNEDEGLDPAPPLPESEKGPEDQKPDSGERRYTLPSSQDSTTVPPIPPPPPNSSAPASSSPHTPRGEEALIAKLEALLLGKAEADEKAAEKARKSQENAKFDRLEQILISQQEAKVEKEKMKKRAAEDAAEAAAIAKRQVEQDKLASLERIILAQRDDQLKRDAAIEAVRVAEKREAEAKAAELIAQKKEAAGNAKLMLDAAKAARKEAEKKAAVEYAEVGRAHEAALADARKSARSLLDAKLSDASVILEDTIGRKFSCPWKICNTWEGMKEFLRQSSGGIQAILDLLNSGEFDMLQNDVVIPSHLWETTVVPGLSVTMRARPGATSKKGSWFKKIVKSGSV</sequence>
<feature type="region of interest" description="Disordered" evidence="2">
    <location>
        <begin position="294"/>
        <end position="356"/>
    </location>
</feature>
<reference evidence="5" key="1">
    <citation type="journal article" date="2020" name="Stud. Mycol.">
        <title>101 Dothideomycetes genomes: a test case for predicting lifestyles and emergence of pathogens.</title>
        <authorList>
            <person name="Haridas S."/>
            <person name="Albert R."/>
            <person name="Binder M."/>
            <person name="Bloem J."/>
            <person name="Labutti K."/>
            <person name="Salamov A."/>
            <person name="Andreopoulos B."/>
            <person name="Baker S."/>
            <person name="Barry K."/>
            <person name="Bills G."/>
            <person name="Bluhm B."/>
            <person name="Cannon C."/>
            <person name="Castanera R."/>
            <person name="Culley D."/>
            <person name="Daum C."/>
            <person name="Ezra D."/>
            <person name="Gonzalez J."/>
            <person name="Henrissat B."/>
            <person name="Kuo A."/>
            <person name="Liang C."/>
            <person name="Lipzen A."/>
            <person name="Lutzoni F."/>
            <person name="Magnuson J."/>
            <person name="Mondo S."/>
            <person name="Nolan M."/>
            <person name="Ohm R."/>
            <person name="Pangilinan J."/>
            <person name="Park H.-J."/>
            <person name="Ramirez L."/>
            <person name="Alfaro M."/>
            <person name="Sun H."/>
            <person name="Tritt A."/>
            <person name="Yoshinaga Y."/>
            <person name="Zwiers L.-H."/>
            <person name="Turgeon B."/>
            <person name="Goodwin S."/>
            <person name="Spatafora J."/>
            <person name="Crous P."/>
            <person name="Grigoriev I."/>
        </authorList>
    </citation>
    <scope>NUCLEOTIDE SEQUENCE</scope>
    <source>
        <strain evidence="5">CBS 113818</strain>
    </source>
</reference>
<evidence type="ECO:0000259" key="4">
    <source>
        <dbReference type="Pfam" id="PF22893"/>
    </source>
</evidence>